<dbReference type="PROSITE" id="PS00211">
    <property type="entry name" value="ABC_TRANSPORTER_1"/>
    <property type="match status" value="1"/>
</dbReference>
<keyword evidence="3" id="KW-0547">Nucleotide-binding</keyword>
<keyword evidence="7" id="KW-1185">Reference proteome</keyword>
<evidence type="ECO:0000313" key="7">
    <source>
        <dbReference type="Proteomes" id="UP001139353"/>
    </source>
</evidence>
<dbReference type="InterPro" id="IPR015855">
    <property type="entry name" value="ABC_transpr_MalK-like"/>
</dbReference>
<evidence type="ECO:0000313" key="6">
    <source>
        <dbReference type="EMBL" id="MCK9687533.1"/>
    </source>
</evidence>
<dbReference type="PANTHER" id="PTHR43875:SF3">
    <property type="entry name" value="MALTOSE_MALTODEXTRIN IMPORT ATP-BINDING PROTEIN MALK"/>
    <property type="match status" value="1"/>
</dbReference>
<dbReference type="FunFam" id="3.40.50.300:FF:000042">
    <property type="entry name" value="Maltose/maltodextrin ABC transporter, ATP-binding protein"/>
    <property type="match status" value="1"/>
</dbReference>
<dbReference type="InterPro" id="IPR008995">
    <property type="entry name" value="Mo/tungstate-bd_C_term_dom"/>
</dbReference>
<feature type="domain" description="ABC transporter" evidence="5">
    <location>
        <begin position="4"/>
        <end position="235"/>
    </location>
</feature>
<evidence type="ECO:0000256" key="1">
    <source>
        <dbReference type="ARBA" id="ARBA00022448"/>
    </source>
</evidence>
<dbReference type="SMART" id="SM00382">
    <property type="entry name" value="AAA"/>
    <property type="match status" value="1"/>
</dbReference>
<dbReference type="SUPFAM" id="SSF50331">
    <property type="entry name" value="MOP-like"/>
    <property type="match status" value="1"/>
</dbReference>
<dbReference type="NCBIfam" id="NF008653">
    <property type="entry name" value="PRK11650.1"/>
    <property type="match status" value="1"/>
</dbReference>
<dbReference type="InterPro" id="IPR013611">
    <property type="entry name" value="Transp-assoc_OB_typ2"/>
</dbReference>
<dbReference type="GO" id="GO:0055052">
    <property type="term" value="C:ATP-binding cassette (ABC) transporter complex, substrate-binding subunit-containing"/>
    <property type="evidence" value="ECO:0007669"/>
    <property type="project" value="TreeGrafter"/>
</dbReference>
<dbReference type="InterPro" id="IPR012340">
    <property type="entry name" value="NA-bd_OB-fold"/>
</dbReference>
<dbReference type="Proteomes" id="UP001139353">
    <property type="component" value="Unassembled WGS sequence"/>
</dbReference>
<name>A0A9X1YJX0_9BURK</name>
<sequence>MASLSLKQIRKTYDGGAEVIKGVDLEVRDGEFMVFVGPSGCGKSTLLRMIAGLEEISDGELFIGDECVNDVSPSDRGVAMVFQSYALYPHMTVAENMGFALKLAGRSRADVAAAVGRAAEILQIGALLDRKPKALSGGQRQRVAIGRAIVRQPRVFLFDEPLSNLDASLRVQMRTELARLHRELGTTMIYVTHDQVEAMTLGQRIAVFNAGRIAQVGEPMALYDRPANLFVAGFLGSPKMNLVPVTVSANDADGLRVRAGAGEFALGARASRDAPAVGASATLGFRPDQVTLAAADGSAPALEGQVDLVERLGDATLVHVQCAGQAAPVIVRLPGHADPLAAGSRVALRPDLSRSRLFDSAGDAFQQSA</sequence>
<protein>
    <submittedName>
        <fullName evidence="6">Sn-glycerol-3-phosphate ABC transporter ATP-binding protein UgpC</fullName>
    </submittedName>
</protein>
<keyword evidence="2" id="KW-1003">Cell membrane</keyword>
<keyword evidence="4 6" id="KW-0067">ATP-binding</keyword>
<evidence type="ECO:0000256" key="2">
    <source>
        <dbReference type="ARBA" id="ARBA00022475"/>
    </source>
</evidence>
<evidence type="ECO:0000256" key="3">
    <source>
        <dbReference type="ARBA" id="ARBA00022741"/>
    </source>
</evidence>
<dbReference type="InterPro" id="IPR027417">
    <property type="entry name" value="P-loop_NTPase"/>
</dbReference>
<dbReference type="GO" id="GO:0016887">
    <property type="term" value="F:ATP hydrolysis activity"/>
    <property type="evidence" value="ECO:0007669"/>
    <property type="project" value="InterPro"/>
</dbReference>
<dbReference type="InterPro" id="IPR017871">
    <property type="entry name" value="ABC_transporter-like_CS"/>
</dbReference>
<comment type="caution">
    <text evidence="6">The sequence shown here is derived from an EMBL/GenBank/DDBJ whole genome shotgun (WGS) entry which is preliminary data.</text>
</comment>
<reference evidence="6" key="1">
    <citation type="submission" date="2021-11" db="EMBL/GenBank/DDBJ databases">
        <title>BS-T2-15 a new species belonging to the Comamonadaceae family isolated from the soil of a French oak forest.</title>
        <authorList>
            <person name="Mieszkin S."/>
            <person name="Alain K."/>
        </authorList>
    </citation>
    <scope>NUCLEOTIDE SEQUENCE</scope>
    <source>
        <strain evidence="6">BS-T2-15</strain>
    </source>
</reference>
<dbReference type="PROSITE" id="PS50893">
    <property type="entry name" value="ABC_TRANSPORTER_2"/>
    <property type="match status" value="1"/>
</dbReference>
<dbReference type="GO" id="GO:1990060">
    <property type="term" value="C:maltose transport complex"/>
    <property type="evidence" value="ECO:0007669"/>
    <property type="project" value="TreeGrafter"/>
</dbReference>
<dbReference type="SUPFAM" id="SSF52540">
    <property type="entry name" value="P-loop containing nucleoside triphosphate hydrolases"/>
    <property type="match status" value="1"/>
</dbReference>
<evidence type="ECO:0000256" key="4">
    <source>
        <dbReference type="ARBA" id="ARBA00022840"/>
    </source>
</evidence>
<accession>A0A9X1YJX0</accession>
<gene>
    <name evidence="6" type="primary">ugpC</name>
    <name evidence="6" type="ORF">LPC04_17660</name>
</gene>
<dbReference type="InterPro" id="IPR003439">
    <property type="entry name" value="ABC_transporter-like_ATP-bd"/>
</dbReference>
<dbReference type="Gene3D" id="3.40.50.300">
    <property type="entry name" value="P-loop containing nucleotide triphosphate hydrolases"/>
    <property type="match status" value="1"/>
</dbReference>
<dbReference type="Gene3D" id="2.40.50.140">
    <property type="entry name" value="Nucleic acid-binding proteins"/>
    <property type="match status" value="1"/>
</dbReference>
<dbReference type="RefSeq" id="WP_275683577.1">
    <property type="nucleotide sequence ID" value="NZ_JAJLJH010000005.1"/>
</dbReference>
<dbReference type="EMBL" id="JAJLJH010000005">
    <property type="protein sequence ID" value="MCK9687533.1"/>
    <property type="molecule type" value="Genomic_DNA"/>
</dbReference>
<dbReference type="GO" id="GO:0015423">
    <property type="term" value="F:ABC-type maltose transporter activity"/>
    <property type="evidence" value="ECO:0007669"/>
    <property type="project" value="TreeGrafter"/>
</dbReference>
<dbReference type="PANTHER" id="PTHR43875">
    <property type="entry name" value="MALTODEXTRIN IMPORT ATP-BINDING PROTEIN MSMX"/>
    <property type="match status" value="1"/>
</dbReference>
<dbReference type="Pfam" id="PF00005">
    <property type="entry name" value="ABC_tran"/>
    <property type="match status" value="1"/>
</dbReference>
<dbReference type="AlphaFoldDB" id="A0A9X1YJX0"/>
<dbReference type="Pfam" id="PF08402">
    <property type="entry name" value="TOBE_2"/>
    <property type="match status" value="1"/>
</dbReference>
<dbReference type="InterPro" id="IPR003593">
    <property type="entry name" value="AAA+_ATPase"/>
</dbReference>
<evidence type="ECO:0000259" key="5">
    <source>
        <dbReference type="PROSITE" id="PS50893"/>
    </source>
</evidence>
<organism evidence="6 7">
    <name type="scientific">Scleromatobacter humisilvae</name>
    <dbReference type="NCBI Taxonomy" id="2897159"/>
    <lineage>
        <taxon>Bacteria</taxon>
        <taxon>Pseudomonadati</taxon>
        <taxon>Pseudomonadota</taxon>
        <taxon>Betaproteobacteria</taxon>
        <taxon>Burkholderiales</taxon>
        <taxon>Sphaerotilaceae</taxon>
        <taxon>Scleromatobacter</taxon>
    </lineage>
</organism>
<dbReference type="GO" id="GO:0005524">
    <property type="term" value="F:ATP binding"/>
    <property type="evidence" value="ECO:0007669"/>
    <property type="project" value="UniProtKB-KW"/>
</dbReference>
<dbReference type="Gene3D" id="2.40.50.100">
    <property type="match status" value="1"/>
</dbReference>
<proteinExistence type="predicted"/>
<dbReference type="InterPro" id="IPR047641">
    <property type="entry name" value="ABC_transpr_MalK/UgpC-like"/>
</dbReference>
<keyword evidence="1" id="KW-0813">Transport</keyword>
<dbReference type="CDD" id="cd03301">
    <property type="entry name" value="ABC_MalK_N"/>
    <property type="match status" value="1"/>
</dbReference>
<keyword evidence="2" id="KW-0472">Membrane</keyword>